<proteinExistence type="predicted"/>
<name>T0Z9D6_9ZZZZ</name>
<dbReference type="InterPro" id="IPR049945">
    <property type="entry name" value="AAA_22"/>
</dbReference>
<reference evidence="2" key="1">
    <citation type="submission" date="2013-08" db="EMBL/GenBank/DDBJ databases">
        <authorList>
            <person name="Mendez C."/>
            <person name="Richter M."/>
            <person name="Ferrer M."/>
            <person name="Sanchez J."/>
        </authorList>
    </citation>
    <scope>NUCLEOTIDE SEQUENCE</scope>
</reference>
<dbReference type="PANTHER" id="PTHR35894">
    <property type="entry name" value="GENERAL SECRETION PATHWAY PROTEIN A-RELATED"/>
    <property type="match status" value="1"/>
</dbReference>
<feature type="non-terminal residue" evidence="2">
    <location>
        <position position="1"/>
    </location>
</feature>
<feature type="domain" description="ORC1/DEAH AAA+ ATPase" evidence="1">
    <location>
        <begin position="3"/>
        <end position="55"/>
    </location>
</feature>
<reference evidence="2" key="2">
    <citation type="journal article" date="2014" name="ISME J.">
        <title>Microbial stratification in low pH oxic and suboxic macroscopic growths along an acid mine drainage.</title>
        <authorList>
            <person name="Mendez-Garcia C."/>
            <person name="Mesa V."/>
            <person name="Sprenger R.R."/>
            <person name="Richter M."/>
            <person name="Diez M.S."/>
            <person name="Solano J."/>
            <person name="Bargiela R."/>
            <person name="Golyshina O.V."/>
            <person name="Manteca A."/>
            <person name="Ramos J.L."/>
            <person name="Gallego J.R."/>
            <person name="Llorente I."/>
            <person name="Martins Dos Santos V.A."/>
            <person name="Jensen O.N."/>
            <person name="Pelaez A.I."/>
            <person name="Sanchez J."/>
            <person name="Ferrer M."/>
        </authorList>
    </citation>
    <scope>NUCLEOTIDE SEQUENCE</scope>
</reference>
<protein>
    <submittedName>
        <fullName evidence="2">AAA ATPase</fullName>
    </submittedName>
</protein>
<gene>
    <name evidence="2" type="ORF">B2A_15959</name>
</gene>
<dbReference type="InterPro" id="IPR052026">
    <property type="entry name" value="ExeA_AAA_ATPase_DNA-bind"/>
</dbReference>
<evidence type="ECO:0000313" key="2">
    <source>
        <dbReference type="EMBL" id="EQD25769.1"/>
    </source>
</evidence>
<dbReference type="GO" id="GO:0016887">
    <property type="term" value="F:ATP hydrolysis activity"/>
    <property type="evidence" value="ECO:0007669"/>
    <property type="project" value="InterPro"/>
</dbReference>
<dbReference type="Pfam" id="PF13401">
    <property type="entry name" value="AAA_22"/>
    <property type="match status" value="1"/>
</dbReference>
<accession>T0Z9D6</accession>
<dbReference type="SUPFAM" id="SSF52540">
    <property type="entry name" value="P-loop containing nucleoside triphosphate hydrolases"/>
    <property type="match status" value="1"/>
</dbReference>
<comment type="caution">
    <text evidence="2">The sequence shown here is derived from an EMBL/GenBank/DDBJ whole genome shotgun (WGS) entry which is preliminary data.</text>
</comment>
<dbReference type="PANTHER" id="PTHR35894:SF1">
    <property type="entry name" value="PHOSPHORIBULOKINASE _ URIDINE KINASE FAMILY"/>
    <property type="match status" value="1"/>
</dbReference>
<dbReference type="AlphaFoldDB" id="T0Z9D6"/>
<dbReference type="InterPro" id="IPR027417">
    <property type="entry name" value="P-loop_NTPase"/>
</dbReference>
<dbReference type="EMBL" id="AUZZ01011598">
    <property type="protein sequence ID" value="EQD25769.1"/>
    <property type="molecule type" value="Genomic_DNA"/>
</dbReference>
<organism evidence="2">
    <name type="scientific">mine drainage metagenome</name>
    <dbReference type="NCBI Taxonomy" id="410659"/>
    <lineage>
        <taxon>unclassified sequences</taxon>
        <taxon>metagenomes</taxon>
        <taxon>ecological metagenomes</taxon>
    </lineage>
</organism>
<evidence type="ECO:0000259" key="1">
    <source>
        <dbReference type="Pfam" id="PF13401"/>
    </source>
</evidence>
<sequence length="154" mass="16580">AAEHAERGKSVVLIFDESHLLDAEVLEGLRCLSNDGMDAESRFSLLLLGQPVFRRHLRLGSYAALDQRVGLRYQVAPLDEAECESYIACHLKFAGRSDTLFSGDAVGLIHQVSRGLPRVVNNLCVQSLVAAFSAGKAIVDESAARAAVAEVTAE</sequence>